<protein>
    <submittedName>
        <fullName evidence="3">2TM domain-containing protein</fullName>
    </submittedName>
</protein>
<reference evidence="3" key="2">
    <citation type="journal article" date="2021" name="Microbiome">
        <title>Successional dynamics and alternative stable states in a saline activated sludge microbial community over 9 years.</title>
        <authorList>
            <person name="Wang Y."/>
            <person name="Ye J."/>
            <person name="Ju F."/>
            <person name="Liu L."/>
            <person name="Boyd J.A."/>
            <person name="Deng Y."/>
            <person name="Parks D.H."/>
            <person name="Jiang X."/>
            <person name="Yin X."/>
            <person name="Woodcroft B.J."/>
            <person name="Tyson G.W."/>
            <person name="Hugenholtz P."/>
            <person name="Polz M.F."/>
            <person name="Zhang T."/>
        </authorList>
    </citation>
    <scope>NUCLEOTIDE SEQUENCE</scope>
    <source>
        <strain evidence="3">HKST-UBA15</strain>
    </source>
</reference>
<keyword evidence="1" id="KW-0472">Membrane</keyword>
<keyword evidence="1" id="KW-1133">Transmembrane helix</keyword>
<sequence length="113" mass="13299">MTNPNPDNFEHHTKEVKLLFKHLLLFLVINFGMKFWNMAMFPQYSWSGVIIFIWTIILGVHLLLFFLSTGVFGKEFENVPVKVIAKKLLDMVKDRNNTFKKSMTRQEPDQPNP</sequence>
<feature type="transmembrane region" description="Helical" evidence="1">
    <location>
        <begin position="18"/>
        <end position="38"/>
    </location>
</feature>
<evidence type="ECO:0000256" key="1">
    <source>
        <dbReference type="SAM" id="Phobius"/>
    </source>
</evidence>
<reference evidence="3" key="1">
    <citation type="submission" date="2020-04" db="EMBL/GenBank/DDBJ databases">
        <authorList>
            <person name="Zhang T."/>
        </authorList>
    </citation>
    <scope>NUCLEOTIDE SEQUENCE</scope>
    <source>
        <strain evidence="3">HKST-UBA15</strain>
    </source>
</reference>
<dbReference type="InterPro" id="IPR025698">
    <property type="entry name" value="2TM_dom"/>
</dbReference>
<evidence type="ECO:0000259" key="2">
    <source>
        <dbReference type="Pfam" id="PF13239"/>
    </source>
</evidence>
<proteinExistence type="predicted"/>
<dbReference type="EMBL" id="JAGQLL010000047">
    <property type="protein sequence ID" value="MCA9380317.1"/>
    <property type="molecule type" value="Genomic_DNA"/>
</dbReference>
<dbReference type="Proteomes" id="UP000745577">
    <property type="component" value="Unassembled WGS sequence"/>
</dbReference>
<name>A0A955I833_9BACT</name>
<organism evidence="3 4">
    <name type="scientific">Candidatus Dojkabacteria bacterium</name>
    <dbReference type="NCBI Taxonomy" id="2099670"/>
    <lineage>
        <taxon>Bacteria</taxon>
        <taxon>Candidatus Dojkabacteria</taxon>
    </lineage>
</organism>
<dbReference type="AlphaFoldDB" id="A0A955I833"/>
<dbReference type="Pfam" id="PF13239">
    <property type="entry name" value="2TM"/>
    <property type="match status" value="1"/>
</dbReference>
<comment type="caution">
    <text evidence="3">The sequence shown here is derived from an EMBL/GenBank/DDBJ whole genome shotgun (WGS) entry which is preliminary data.</text>
</comment>
<feature type="transmembrane region" description="Helical" evidence="1">
    <location>
        <begin position="44"/>
        <end position="67"/>
    </location>
</feature>
<feature type="domain" description="2TM" evidence="2">
    <location>
        <begin position="12"/>
        <end position="78"/>
    </location>
</feature>
<evidence type="ECO:0000313" key="4">
    <source>
        <dbReference type="Proteomes" id="UP000745577"/>
    </source>
</evidence>
<gene>
    <name evidence="3" type="ORF">KC675_04020</name>
</gene>
<keyword evidence="1" id="KW-0812">Transmembrane</keyword>
<accession>A0A955I833</accession>
<evidence type="ECO:0000313" key="3">
    <source>
        <dbReference type="EMBL" id="MCA9380317.1"/>
    </source>
</evidence>